<dbReference type="eggNOG" id="COG1145">
    <property type="taxonomic scope" value="Bacteria"/>
</dbReference>
<dbReference type="Proteomes" id="UP000006431">
    <property type="component" value="Unassembled WGS sequence"/>
</dbReference>
<dbReference type="InterPro" id="IPR017896">
    <property type="entry name" value="4Fe4S_Fe-S-bd"/>
</dbReference>
<organism evidence="6 7">
    <name type="scientific">Sulfurimonas gotlandica (strain DSM 19862 / JCM 16533 / GD1)</name>
    <dbReference type="NCBI Taxonomy" id="929558"/>
    <lineage>
        <taxon>Bacteria</taxon>
        <taxon>Pseudomonadati</taxon>
        <taxon>Campylobacterota</taxon>
        <taxon>Epsilonproteobacteria</taxon>
        <taxon>Campylobacterales</taxon>
        <taxon>Sulfurimonadaceae</taxon>
        <taxon>Sulfurimonas</taxon>
    </lineage>
</organism>
<dbReference type="STRING" id="929558.SMGD1_1710"/>
<proteinExistence type="predicted"/>
<evidence type="ECO:0000256" key="2">
    <source>
        <dbReference type="ARBA" id="ARBA00022723"/>
    </source>
</evidence>
<dbReference type="OrthoDB" id="9808559at2"/>
<dbReference type="RefSeq" id="WP_008335194.1">
    <property type="nucleotide sequence ID" value="NZ_AFRZ01000001.1"/>
</dbReference>
<keyword evidence="2" id="KW-0479">Metal-binding</keyword>
<evidence type="ECO:0000256" key="4">
    <source>
        <dbReference type="ARBA" id="ARBA00023014"/>
    </source>
</evidence>
<dbReference type="InterPro" id="IPR050157">
    <property type="entry name" value="PSI_iron-sulfur_center"/>
</dbReference>
<feature type="domain" description="4Fe-4S ferredoxin-type" evidence="5">
    <location>
        <begin position="451"/>
        <end position="481"/>
    </location>
</feature>
<dbReference type="PANTHER" id="PTHR24960">
    <property type="entry name" value="PHOTOSYSTEM I IRON-SULFUR CENTER-RELATED"/>
    <property type="match status" value="1"/>
</dbReference>
<protein>
    <submittedName>
        <fullName evidence="6">Protein containing 4Fe-4S binding domain</fullName>
    </submittedName>
</protein>
<feature type="domain" description="4Fe-4S ferredoxin-type" evidence="5">
    <location>
        <begin position="420"/>
        <end position="449"/>
    </location>
</feature>
<dbReference type="GO" id="GO:0046872">
    <property type="term" value="F:metal ion binding"/>
    <property type="evidence" value="ECO:0007669"/>
    <property type="project" value="UniProtKB-KW"/>
</dbReference>
<dbReference type="PATRIC" id="fig|929558.5.peg.1702"/>
<evidence type="ECO:0000313" key="6">
    <source>
        <dbReference type="EMBL" id="EHP30234.1"/>
    </source>
</evidence>
<gene>
    <name evidence="6" type="ORF">SMGD1_1710</name>
</gene>
<dbReference type="EMBL" id="AFRZ01000001">
    <property type="protein sequence ID" value="EHP30234.1"/>
    <property type="molecule type" value="Genomic_DNA"/>
</dbReference>
<comment type="caution">
    <text evidence="6">The sequence shown here is derived from an EMBL/GenBank/DDBJ whole genome shotgun (WGS) entry which is preliminary data.</text>
</comment>
<evidence type="ECO:0000256" key="3">
    <source>
        <dbReference type="ARBA" id="ARBA00023004"/>
    </source>
</evidence>
<dbReference type="Gene3D" id="3.30.70.20">
    <property type="match status" value="2"/>
</dbReference>
<sequence length="566" mass="63850">MKEFVYYSHETPNFPLDESIYIVNSSSNIIEEKFIVSNSNSISSEILANEIDFYINNTEDSIANKIKNIQKLYEVNAIRFDLAQDITYSQEVSKEVLLVATQEQKEAFLRAILPDEFNLFHVYPDAVKSIIGHIGNLKVIANDNFKDITLNVSQIVWFDQEAIAITQSGSFDPQESSIDDVLATLRNNIDNYEYKKFTVYDKTICQYHERREEICSKCEEVCPTVAIIKIDEEKHLEFSQIDCHGCGGCISVCPSGALDYAPSNRETIFEMARFYNGHMPLIIPRNMDMKTLNVSLKENVLPFAVEGEKFLHEGTFLTILQESGSQLIFYSDFISKGSGDAISILNQIYQSKYGIDAILVAMNEEELVKVLEEVRFVDDSRYTFNEPGSKKREIFSLRLRNIVGEDDLGEVTTGEHIHYAQVKVNEANCTLCLACVGACNVNALVANIDDNSLRINPSICTACGYCEVSCPEADCLTIEQNVIKLNPTWFKESLLAKDTLFACVECGKEFATTKAVEKIATLMAPIFSKDPIKERTLYCCADCKPKIMMQSYSDNKALYNNQGQTL</sequence>
<dbReference type="AlphaFoldDB" id="B6BI82"/>
<dbReference type="Pfam" id="PF13237">
    <property type="entry name" value="Fer4_10"/>
    <property type="match status" value="1"/>
</dbReference>
<evidence type="ECO:0000313" key="7">
    <source>
        <dbReference type="Proteomes" id="UP000006431"/>
    </source>
</evidence>
<accession>H1FV40</accession>
<dbReference type="InterPro" id="IPR017900">
    <property type="entry name" value="4Fe4S_Fe_S_CS"/>
</dbReference>
<dbReference type="eggNOG" id="COG2221">
    <property type="taxonomic scope" value="Bacteria"/>
</dbReference>
<dbReference type="HOGENOM" id="CLU_035912_0_0_7"/>
<dbReference type="PROSITE" id="PS51379">
    <property type="entry name" value="4FE4S_FER_2"/>
    <property type="match status" value="3"/>
</dbReference>
<dbReference type="PROSITE" id="PS00198">
    <property type="entry name" value="4FE4S_FER_1"/>
    <property type="match status" value="2"/>
</dbReference>
<keyword evidence="4" id="KW-0411">Iron-sulfur</keyword>
<name>B6BI82_SULGG</name>
<dbReference type="Pfam" id="PF13187">
    <property type="entry name" value="Fer4_9"/>
    <property type="match status" value="1"/>
</dbReference>
<keyword evidence="7" id="KW-1185">Reference proteome</keyword>
<accession>B6BI82</accession>
<reference evidence="6 7" key="1">
    <citation type="journal article" date="2012" name="Proc. Natl. Acad. Sci. U.S.A.">
        <title>Genome and physiology of a model Epsilonproteobacterium responsible for sulfide detoxification in marine oxygen depletion zones.</title>
        <authorList>
            <person name="Grote J."/>
            <person name="Schott T."/>
            <person name="Bruckner C.G."/>
            <person name="Glockner F.O."/>
            <person name="Jost G."/>
            <person name="Teeling H."/>
            <person name="Labrenz M."/>
            <person name="Jurgens K."/>
        </authorList>
    </citation>
    <scope>NUCLEOTIDE SEQUENCE [LARGE SCALE GENOMIC DNA]</scope>
    <source>
        <strain evidence="6 7">GD1</strain>
    </source>
</reference>
<evidence type="ECO:0000256" key="1">
    <source>
        <dbReference type="ARBA" id="ARBA00022485"/>
    </source>
</evidence>
<feature type="domain" description="4Fe-4S ferredoxin-type" evidence="5">
    <location>
        <begin position="234"/>
        <end position="263"/>
    </location>
</feature>
<keyword evidence="3" id="KW-0408">Iron</keyword>
<keyword evidence="1" id="KW-0004">4Fe-4S</keyword>
<evidence type="ECO:0000259" key="5">
    <source>
        <dbReference type="PROSITE" id="PS51379"/>
    </source>
</evidence>
<dbReference type="SUPFAM" id="SSF54862">
    <property type="entry name" value="4Fe-4S ferredoxins"/>
    <property type="match status" value="1"/>
</dbReference>
<dbReference type="PANTHER" id="PTHR24960:SF79">
    <property type="entry name" value="PHOTOSYSTEM I IRON-SULFUR CENTER"/>
    <property type="match status" value="1"/>
</dbReference>
<dbReference type="GO" id="GO:0051539">
    <property type="term" value="F:4 iron, 4 sulfur cluster binding"/>
    <property type="evidence" value="ECO:0007669"/>
    <property type="project" value="UniProtKB-KW"/>
</dbReference>